<gene>
    <name evidence="3" type="ORF">CO184_01300</name>
</gene>
<evidence type="ECO:0000256" key="2">
    <source>
        <dbReference type="SAM" id="Phobius"/>
    </source>
</evidence>
<comment type="caution">
    <text evidence="3">The sequence shown here is derived from an EMBL/GenBank/DDBJ whole genome shotgun (WGS) entry which is preliminary data.</text>
</comment>
<protein>
    <submittedName>
        <fullName evidence="3">Uncharacterized protein</fullName>
    </submittedName>
</protein>
<feature type="region of interest" description="Disordered" evidence="1">
    <location>
        <begin position="422"/>
        <end position="441"/>
    </location>
</feature>
<reference evidence="4" key="1">
    <citation type="submission" date="2017-09" db="EMBL/GenBank/DDBJ databases">
        <title>Depth-based differentiation of microbial function through sediment-hosted aquifers and enrichment of novel symbionts in the deep terrestrial subsurface.</title>
        <authorList>
            <person name="Probst A.J."/>
            <person name="Ladd B."/>
            <person name="Jarett J.K."/>
            <person name="Geller-Mcgrath D.E."/>
            <person name="Sieber C.M.K."/>
            <person name="Emerson J.B."/>
            <person name="Anantharaman K."/>
            <person name="Thomas B.C."/>
            <person name="Malmstrom R."/>
            <person name="Stieglmeier M."/>
            <person name="Klingl A."/>
            <person name="Woyke T."/>
            <person name="Ryan C.M."/>
            <person name="Banfield J.F."/>
        </authorList>
    </citation>
    <scope>NUCLEOTIDE SEQUENCE [LARGE SCALE GENOMIC DNA]</scope>
</reference>
<keyword evidence="2" id="KW-1133">Transmembrane helix</keyword>
<evidence type="ECO:0000313" key="4">
    <source>
        <dbReference type="Proteomes" id="UP000231487"/>
    </source>
</evidence>
<proteinExistence type="predicted"/>
<feature type="compositionally biased region" description="Low complexity" evidence="1">
    <location>
        <begin position="451"/>
        <end position="471"/>
    </location>
</feature>
<evidence type="ECO:0000313" key="3">
    <source>
        <dbReference type="EMBL" id="PJA33651.1"/>
    </source>
</evidence>
<evidence type="ECO:0000256" key="1">
    <source>
        <dbReference type="SAM" id="MobiDB-lite"/>
    </source>
</evidence>
<feature type="region of interest" description="Disordered" evidence="1">
    <location>
        <begin position="447"/>
        <end position="471"/>
    </location>
</feature>
<dbReference type="AlphaFoldDB" id="A0A2M7WUI2"/>
<dbReference type="Proteomes" id="UP000231487">
    <property type="component" value="Unassembled WGS sequence"/>
</dbReference>
<accession>A0A2M7WUI2</accession>
<sequence length="471" mass="50843">MNIKNKFVVVAVVVGLLLIFFIVDNLKGNRLVGEKLLVSVFTSGEEVTGKALIQVPFLRSLEEDSQITIAVDTDGNGTFSDSEYLVSNFPVYAKENWRSGYYVVPGNPITDGMKAMVAVGEKNYDVELETKVFDVGELLDLATVTDPENATKGWGITTIQAHGDEDGVVEITQNGVPDLTQRIGECAPTAAANSLISLVAKNGGEDLIPGDPQDFIENLKRHMNWTPENGVPPDDFVDGKNRWAAAAGVPIRTTKVGDTQGLTTIEAIRDALENKSAVELRIKFADNDAKFVGGHMVTVTGIHQADGQTYLDINDPATPDSGTETVEIRSNQITNYGPWEGITVLSWGFVQTWEGHPTGELFDTMTDAEIQGIRQFVGDEPTVTVIEYNGKLLPVSQLIVEDEVGCGDKHWHAARGTVIATDGTNVPDPGPQCGYGKVKDRPSKYIPVPNLESSGSGGSIEIRGLEGLKNQ</sequence>
<keyword evidence="2" id="KW-0812">Transmembrane</keyword>
<name>A0A2M7WUI2_9BACT</name>
<organism evidence="3 4">
    <name type="scientific">Candidatus Zambryskibacteria bacterium CG_4_9_14_3_um_filter_40_16</name>
    <dbReference type="NCBI Taxonomy" id="1975111"/>
    <lineage>
        <taxon>Bacteria</taxon>
        <taxon>Candidatus Zambryskiibacteriota</taxon>
    </lineage>
</organism>
<feature type="transmembrane region" description="Helical" evidence="2">
    <location>
        <begin position="7"/>
        <end position="23"/>
    </location>
</feature>
<dbReference type="EMBL" id="PFXE01000023">
    <property type="protein sequence ID" value="PJA33651.1"/>
    <property type="molecule type" value="Genomic_DNA"/>
</dbReference>
<keyword evidence="2" id="KW-0472">Membrane</keyword>